<dbReference type="Proteomes" id="UP001597340">
    <property type="component" value="Unassembled WGS sequence"/>
</dbReference>
<proteinExistence type="predicted"/>
<sequence>MENRQIFAPEILSSGDFGNRYSFFENDLVCVERWIPKSNYEIPFFITTDGNFTAPTTHGEFADGFPDFISLDSGNLVNLKNVSRSETGEYGGKVYFRGDKHTSVNKLNSVVLTELMEAANKRPDDQRFIIGTCNSKAGLYPTKDIFFLDMWDPKKNYHVPRLYHAGGFYVVALTMRHCQGAFPYLYPATPSHLINVSKVAGFDEHSFGITVTFKDTDYTCPISKPKHRALKKILRK</sequence>
<protein>
    <submittedName>
        <fullName evidence="1">LytTR family transcriptional regulator DNA-binding domain-containing protein</fullName>
    </submittedName>
</protein>
<reference evidence="2" key="1">
    <citation type="journal article" date="2019" name="Int. J. Syst. Evol. Microbiol.">
        <title>The Global Catalogue of Microorganisms (GCM) 10K type strain sequencing project: providing services to taxonomists for standard genome sequencing and annotation.</title>
        <authorList>
            <consortium name="The Broad Institute Genomics Platform"/>
            <consortium name="The Broad Institute Genome Sequencing Center for Infectious Disease"/>
            <person name="Wu L."/>
            <person name="Ma J."/>
        </authorList>
    </citation>
    <scope>NUCLEOTIDE SEQUENCE [LARGE SCALE GENOMIC DNA]</scope>
    <source>
        <strain evidence="2">CCM 9147</strain>
    </source>
</reference>
<gene>
    <name evidence="1" type="ORF">ACFQ5D_22555</name>
</gene>
<accession>A0ABW4DM03</accession>
<dbReference type="GO" id="GO:0003677">
    <property type="term" value="F:DNA binding"/>
    <property type="evidence" value="ECO:0007669"/>
    <property type="project" value="UniProtKB-KW"/>
</dbReference>
<organism evidence="1 2">
    <name type="scientific">Paenibacillus farraposensis</name>
    <dbReference type="NCBI Taxonomy" id="2807095"/>
    <lineage>
        <taxon>Bacteria</taxon>
        <taxon>Bacillati</taxon>
        <taxon>Bacillota</taxon>
        <taxon>Bacilli</taxon>
        <taxon>Bacillales</taxon>
        <taxon>Paenibacillaceae</taxon>
        <taxon>Paenibacillus</taxon>
    </lineage>
</organism>
<dbReference type="EMBL" id="JBHTNZ010000063">
    <property type="protein sequence ID" value="MFD1464066.1"/>
    <property type="molecule type" value="Genomic_DNA"/>
</dbReference>
<name>A0ABW4DM03_9BACL</name>
<keyword evidence="2" id="KW-1185">Reference proteome</keyword>
<evidence type="ECO:0000313" key="1">
    <source>
        <dbReference type="EMBL" id="MFD1464066.1"/>
    </source>
</evidence>
<evidence type="ECO:0000313" key="2">
    <source>
        <dbReference type="Proteomes" id="UP001597340"/>
    </source>
</evidence>
<dbReference type="RefSeq" id="WP_229525609.1">
    <property type="nucleotide sequence ID" value="NZ_JAFFQR010000105.1"/>
</dbReference>
<comment type="caution">
    <text evidence="1">The sequence shown here is derived from an EMBL/GenBank/DDBJ whole genome shotgun (WGS) entry which is preliminary data.</text>
</comment>
<keyword evidence="1" id="KW-0238">DNA-binding</keyword>